<feature type="transmembrane region" description="Helical" evidence="1">
    <location>
        <begin position="106"/>
        <end position="127"/>
    </location>
</feature>
<proteinExistence type="predicted"/>
<evidence type="ECO:0008006" key="4">
    <source>
        <dbReference type="Google" id="ProtNLM"/>
    </source>
</evidence>
<dbReference type="STRING" id="1798676.A3B90_01210"/>
<dbReference type="AlphaFoldDB" id="A0A1F6M3S4"/>
<reference evidence="2 3" key="1">
    <citation type="journal article" date="2016" name="Nat. Commun.">
        <title>Thousands of microbial genomes shed light on interconnected biogeochemical processes in an aquifer system.</title>
        <authorList>
            <person name="Anantharaman K."/>
            <person name="Brown C.T."/>
            <person name="Hug L.A."/>
            <person name="Sharon I."/>
            <person name="Castelle C.J."/>
            <person name="Probst A.J."/>
            <person name="Thomas B.C."/>
            <person name="Singh A."/>
            <person name="Wilkins M.J."/>
            <person name="Karaoz U."/>
            <person name="Brodie E.L."/>
            <person name="Williams K.H."/>
            <person name="Hubbard S.S."/>
            <person name="Banfield J.F."/>
        </authorList>
    </citation>
    <scope>NUCLEOTIDE SEQUENCE [LARGE SCALE GENOMIC DNA]</scope>
</reference>
<dbReference type="InterPro" id="IPR043993">
    <property type="entry name" value="T4SS_pilin"/>
</dbReference>
<dbReference type="EMBL" id="MFPX01000020">
    <property type="protein sequence ID" value="OGH66301.1"/>
    <property type="molecule type" value="Genomic_DNA"/>
</dbReference>
<keyword evidence="1" id="KW-0472">Membrane</keyword>
<keyword evidence="1" id="KW-0812">Transmembrane</keyword>
<evidence type="ECO:0000313" key="2">
    <source>
        <dbReference type="EMBL" id="OGH66301.1"/>
    </source>
</evidence>
<evidence type="ECO:0000313" key="3">
    <source>
        <dbReference type="Proteomes" id="UP000178742"/>
    </source>
</evidence>
<protein>
    <recommendedName>
        <fullName evidence="4">SbsA Ig-like domain-containing protein</fullName>
    </recommendedName>
</protein>
<keyword evidence="1" id="KW-1133">Transmembrane helix</keyword>
<sequence>MLPWIRVYKRNYKKVTTMIASLFLVTFFIFCFAPLAQAQGDTFGVQKVGSFLPLGGEDIRLIIAKIIRIALGLLGIIAVGIIMYAGFTWMTSGGSEEKIGTAKKTLINATIGLAIIMSAFTITQFILNALANATGSGGGDNGGGRAALNFDSYIASGSLGRAIKDHYPLRDQRNVPRNARIVVTFLEPIDPASLIRNSNGNAVIGDCINVNDPGFNWGPAFCDQLNTSTVRINIVGNTSTPALEAAAYVPLEGPNNDAYTFTFRPLALLGSEDTNIDYVVDFTSSTMKKDGRTSAFALDSHHHYSWKFQTDTIIDTSPPHVVSVYPTATSTEARNSLVQINFNEAIAFDASLLSSIIFSDPNVQGQWRISNGYTTLEFTSNIPCGQNSCGETMYCLPVDCHGDPACPANPYGVLVRTALTLNQNSFEAVLSSGVTDNPGNALDNGPLNEPDGILANPHRPGFVQGEENIIHNAEKSPDNYYWTFNISNTIDRSSPTIERVTPNLDAETVAQEAVIRLNFSKRLSNFSLFDLSLEEHPLPITRVAQNPAFANLGNIWFRPTAVVDALSNKTVVTLDHRVFGPEGTNFYYFPVIPSTIKSVTQNCLYPGRGPFENNRPAGNVSPACDYSIDENGDVVANSGCVNFPQNFTADQDTGCVQYTNPTLGQVFSNTTTCMNMLKSAEISPLQPIR</sequence>
<feature type="transmembrane region" description="Helical" evidence="1">
    <location>
        <begin position="62"/>
        <end position="85"/>
    </location>
</feature>
<accession>A0A1F6M3S4</accession>
<comment type="caution">
    <text evidence="2">The sequence shown here is derived from an EMBL/GenBank/DDBJ whole genome shotgun (WGS) entry which is preliminary data.</text>
</comment>
<evidence type="ECO:0000256" key="1">
    <source>
        <dbReference type="SAM" id="Phobius"/>
    </source>
</evidence>
<gene>
    <name evidence="2" type="ORF">A3B90_01210</name>
</gene>
<organism evidence="2 3">
    <name type="scientific">Candidatus Magasanikbacteria bacterium RIFCSPHIGHO2_02_FULL_41_13</name>
    <dbReference type="NCBI Taxonomy" id="1798676"/>
    <lineage>
        <taxon>Bacteria</taxon>
        <taxon>Candidatus Magasanikiibacteriota</taxon>
    </lineage>
</organism>
<dbReference type="Pfam" id="PF18895">
    <property type="entry name" value="T4SS_pilin"/>
    <property type="match status" value="1"/>
</dbReference>
<name>A0A1F6M3S4_9BACT</name>
<dbReference type="Proteomes" id="UP000178742">
    <property type="component" value="Unassembled WGS sequence"/>
</dbReference>